<dbReference type="Proteomes" id="UP000256845">
    <property type="component" value="Unassembled WGS sequence"/>
</dbReference>
<organism evidence="2 3">
    <name type="scientific">Aestuariispira insulae</name>
    <dbReference type="NCBI Taxonomy" id="1461337"/>
    <lineage>
        <taxon>Bacteria</taxon>
        <taxon>Pseudomonadati</taxon>
        <taxon>Pseudomonadota</taxon>
        <taxon>Alphaproteobacteria</taxon>
        <taxon>Rhodospirillales</taxon>
        <taxon>Kiloniellaceae</taxon>
        <taxon>Aestuariispira</taxon>
    </lineage>
</organism>
<name>A0A3D9H6A6_9PROT</name>
<accession>A0A3D9H6A6</accession>
<protein>
    <submittedName>
        <fullName evidence="2">Uncharacterized protein</fullName>
    </submittedName>
</protein>
<sequence>MGKRPDGNGYWIPVIDQESAFAAVRMAGLPVLALGFYSLLAGLLSAVSPELSWPWVMGYSVIGLLFVLMAFRMRAGRAGWSPVALGLMVLLLLLNLAAVILIVTFKGWFNGTAGIVIALVFPVLFLVLALNGFIGWRQLKRLGTETGF</sequence>
<evidence type="ECO:0000313" key="3">
    <source>
        <dbReference type="Proteomes" id="UP000256845"/>
    </source>
</evidence>
<reference evidence="2 3" key="1">
    <citation type="submission" date="2018-07" db="EMBL/GenBank/DDBJ databases">
        <title>Genomic Encyclopedia of Type Strains, Phase III (KMG-III): the genomes of soil and plant-associated and newly described type strains.</title>
        <authorList>
            <person name="Whitman W."/>
        </authorList>
    </citation>
    <scope>NUCLEOTIDE SEQUENCE [LARGE SCALE GENOMIC DNA]</scope>
    <source>
        <strain evidence="2 3">CECT 8488</strain>
    </source>
</reference>
<feature type="transmembrane region" description="Helical" evidence="1">
    <location>
        <begin position="53"/>
        <end position="71"/>
    </location>
</feature>
<keyword evidence="1" id="KW-1133">Transmembrane helix</keyword>
<dbReference type="AlphaFoldDB" id="A0A3D9H6A6"/>
<evidence type="ECO:0000313" key="2">
    <source>
        <dbReference type="EMBL" id="RED45043.1"/>
    </source>
</evidence>
<evidence type="ECO:0000256" key="1">
    <source>
        <dbReference type="SAM" id="Phobius"/>
    </source>
</evidence>
<dbReference type="OrthoDB" id="7864447at2"/>
<keyword evidence="3" id="KW-1185">Reference proteome</keyword>
<dbReference type="EMBL" id="QRDW01000012">
    <property type="protein sequence ID" value="RED45043.1"/>
    <property type="molecule type" value="Genomic_DNA"/>
</dbReference>
<keyword evidence="1" id="KW-0472">Membrane</keyword>
<gene>
    <name evidence="2" type="ORF">DFP90_11236</name>
</gene>
<keyword evidence="1" id="KW-0812">Transmembrane</keyword>
<dbReference type="RefSeq" id="WP_115938551.1">
    <property type="nucleotide sequence ID" value="NZ_QRDW01000012.1"/>
</dbReference>
<feature type="transmembrane region" description="Helical" evidence="1">
    <location>
        <begin position="111"/>
        <end position="134"/>
    </location>
</feature>
<comment type="caution">
    <text evidence="2">The sequence shown here is derived from an EMBL/GenBank/DDBJ whole genome shotgun (WGS) entry which is preliminary data.</text>
</comment>
<feature type="transmembrane region" description="Helical" evidence="1">
    <location>
        <begin position="83"/>
        <end position="105"/>
    </location>
</feature>
<feature type="transmembrane region" description="Helical" evidence="1">
    <location>
        <begin position="27"/>
        <end position="47"/>
    </location>
</feature>
<proteinExistence type="predicted"/>